<evidence type="ECO:0000256" key="9">
    <source>
        <dbReference type="ARBA" id="ARBA00023316"/>
    </source>
</evidence>
<dbReference type="EMBL" id="LCLJ01000012">
    <property type="protein sequence ID" value="KKU15092.1"/>
    <property type="molecule type" value="Genomic_DNA"/>
</dbReference>
<evidence type="ECO:0000313" key="13">
    <source>
        <dbReference type="EMBL" id="KKU15092.1"/>
    </source>
</evidence>
<evidence type="ECO:0000256" key="4">
    <source>
        <dbReference type="ARBA" id="ARBA00022679"/>
    </source>
</evidence>
<feature type="binding site" evidence="10">
    <location>
        <position position="305"/>
    </location>
    <ligand>
        <name>UDP-N-acetyl-alpha-D-glucosamine</name>
        <dbReference type="ChEBI" id="CHEBI:57705"/>
    </ligand>
</feature>
<feature type="domain" description="Glycosyltransferase family 28 N-terminal" evidence="11">
    <location>
        <begin position="4"/>
        <end position="143"/>
    </location>
</feature>
<dbReference type="GO" id="GO:0005975">
    <property type="term" value="P:carbohydrate metabolic process"/>
    <property type="evidence" value="ECO:0007669"/>
    <property type="project" value="InterPro"/>
</dbReference>
<keyword evidence="4 10" id="KW-0808">Transferase</keyword>
<keyword evidence="3 10" id="KW-0328">Glycosyltransferase</keyword>
<feature type="binding site" evidence="10">
    <location>
        <position position="166"/>
    </location>
    <ligand>
        <name>UDP-N-acetyl-alpha-D-glucosamine</name>
        <dbReference type="ChEBI" id="CHEBI:57705"/>
    </ligand>
</feature>
<dbReference type="GO" id="GO:0051301">
    <property type="term" value="P:cell division"/>
    <property type="evidence" value="ECO:0007669"/>
    <property type="project" value="UniProtKB-KW"/>
</dbReference>
<gene>
    <name evidence="10" type="primary">murG</name>
    <name evidence="13" type="ORF">UX22_C0012G0011</name>
</gene>
<dbReference type="UniPathway" id="UPA00219"/>
<dbReference type="GO" id="GO:0051991">
    <property type="term" value="F:UDP-N-acetyl-D-glucosamine:N-acetylmuramoyl-L-alanyl-D-glutamyl-meso-2,6-diaminopimelyl-D-alanyl-D-alanine-diphosphoundecaprenol 4-beta-N-acetylglucosaminlytransferase activity"/>
    <property type="evidence" value="ECO:0007669"/>
    <property type="project" value="RHEA"/>
</dbReference>
<proteinExistence type="inferred from homology"/>
<keyword evidence="5 10" id="KW-0133">Cell shape</keyword>
<organism evidence="13 14">
    <name type="scientific">Candidatus Jorgensenbacteria bacterium GW2011_GWA2_45_9</name>
    <dbReference type="NCBI Taxonomy" id="1618663"/>
    <lineage>
        <taxon>Bacteria</taxon>
        <taxon>Candidatus Joergenseniibacteriota</taxon>
    </lineage>
</organism>
<dbReference type="InterPro" id="IPR004276">
    <property type="entry name" value="GlycoTrans_28_N"/>
</dbReference>
<accession>A0A0G1N482</accession>
<keyword evidence="1 10" id="KW-1003">Cell membrane</keyword>
<name>A0A0G1N482_9BACT</name>
<comment type="subcellular location">
    <subcellularLocation>
        <location evidence="10">Cell membrane</location>
        <topology evidence="10">Peripheral membrane protein</topology>
        <orientation evidence="10">Cytoplasmic side</orientation>
    </subcellularLocation>
</comment>
<comment type="function">
    <text evidence="10">Cell wall formation. Catalyzes the transfer of a GlcNAc subunit on undecaprenyl-pyrophosphoryl-MurNAc-pentapeptide (lipid intermediate I) to form undecaprenyl-pyrophosphoryl-MurNAc-(pentapeptide)GlcNAc (lipid intermediate II).</text>
</comment>
<protein>
    <recommendedName>
        <fullName evidence="10">UDP-N-acetylglucosamine--N-acetylmuramyl-(pentapeptide) pyrophosphoryl-undecaprenol N-acetylglucosamine transferase</fullName>
        <ecNumber evidence="10">2.4.1.227</ecNumber>
    </recommendedName>
    <alternativeName>
        <fullName evidence="10">Undecaprenyl-PP-MurNAc-pentapeptide-UDPGlcNAc GlcNAc transferase</fullName>
    </alternativeName>
</protein>
<dbReference type="CDD" id="cd03785">
    <property type="entry name" value="GT28_MurG"/>
    <property type="match status" value="1"/>
</dbReference>
<dbReference type="GO" id="GO:0071555">
    <property type="term" value="P:cell wall organization"/>
    <property type="evidence" value="ECO:0007669"/>
    <property type="project" value="UniProtKB-KW"/>
</dbReference>
<reference evidence="13 14" key="1">
    <citation type="journal article" date="2015" name="Nature">
        <title>rRNA introns, odd ribosomes, and small enigmatic genomes across a large radiation of phyla.</title>
        <authorList>
            <person name="Brown C.T."/>
            <person name="Hug L.A."/>
            <person name="Thomas B.C."/>
            <person name="Sharon I."/>
            <person name="Castelle C.J."/>
            <person name="Singh A."/>
            <person name="Wilkins M.J."/>
            <person name="Williams K.H."/>
            <person name="Banfield J.F."/>
        </authorList>
    </citation>
    <scope>NUCLEOTIDE SEQUENCE [LARGE SCALE GENOMIC DNA]</scope>
</reference>
<sequence length="375" mass="40365">MLRILFTGGGSGGHIYPLVAVADEFAAMKGVSAQLSYIGPRSQFDGELSDRDIRVFQIASSKIRRYFSVLNFVDVPKFFWSVLQALYRVYRIMPDVVFSKGGPGSLAVVVAAKFYFIPVILHESDAVPGINNKVSGKLANRIAVSFPEAAKFFPKNKVAVTGSPIRAEMLQNHIPREEAKAKLGFRADIPLALVLGGSQGAEQLNDFVVNNIVSFLKFSQVLHQTGAKNFKDVSEAAALVTSGTEPATSRKYRAVDFFAPQAMKDALLAADVVVSRAGSSAIAEIAAFGKPSILVPLENSANGHQMANAISYAASGAAIIFERTNFTYHVVALKIKEIVENRALNEKMSSAAKSFSIAGSAKIIADEIIKLAVYL</sequence>
<dbReference type="GO" id="GO:0008360">
    <property type="term" value="P:regulation of cell shape"/>
    <property type="evidence" value="ECO:0007669"/>
    <property type="project" value="UniProtKB-KW"/>
</dbReference>
<dbReference type="GO" id="GO:0005886">
    <property type="term" value="C:plasma membrane"/>
    <property type="evidence" value="ECO:0007669"/>
    <property type="project" value="UniProtKB-SubCell"/>
</dbReference>
<evidence type="ECO:0000256" key="3">
    <source>
        <dbReference type="ARBA" id="ARBA00022676"/>
    </source>
</evidence>
<keyword evidence="8 10" id="KW-0131">Cell cycle</keyword>
<evidence type="ECO:0000313" key="14">
    <source>
        <dbReference type="Proteomes" id="UP000034727"/>
    </source>
</evidence>
<dbReference type="PANTHER" id="PTHR21015:SF22">
    <property type="entry name" value="GLYCOSYLTRANSFERASE"/>
    <property type="match status" value="1"/>
</dbReference>
<dbReference type="Gene3D" id="3.40.50.2000">
    <property type="entry name" value="Glycogen Phosphorylase B"/>
    <property type="match status" value="2"/>
</dbReference>
<comment type="catalytic activity">
    <reaction evidence="10">
        <text>di-trans,octa-cis-undecaprenyl diphospho-N-acetyl-alpha-D-muramoyl-L-alanyl-D-glutamyl-meso-2,6-diaminopimeloyl-D-alanyl-D-alanine + UDP-N-acetyl-alpha-D-glucosamine = di-trans,octa-cis-undecaprenyl diphospho-[N-acetyl-alpha-D-glucosaminyl-(1-&gt;4)]-N-acetyl-alpha-D-muramoyl-L-alanyl-D-glutamyl-meso-2,6-diaminopimeloyl-D-alanyl-D-alanine + UDP + H(+)</text>
        <dbReference type="Rhea" id="RHEA:31227"/>
        <dbReference type="ChEBI" id="CHEBI:15378"/>
        <dbReference type="ChEBI" id="CHEBI:57705"/>
        <dbReference type="ChEBI" id="CHEBI:58223"/>
        <dbReference type="ChEBI" id="CHEBI:61387"/>
        <dbReference type="ChEBI" id="CHEBI:61388"/>
        <dbReference type="EC" id="2.4.1.227"/>
    </reaction>
</comment>
<comment type="caution">
    <text evidence="10">Lacks conserved residue(s) required for the propagation of feature annotation.</text>
</comment>
<feature type="binding site" evidence="10">
    <location>
        <begin position="11"/>
        <end position="13"/>
    </location>
    <ligand>
        <name>UDP-N-acetyl-alpha-D-glucosamine</name>
        <dbReference type="ChEBI" id="CHEBI:57705"/>
    </ligand>
</feature>
<dbReference type="Proteomes" id="UP000034727">
    <property type="component" value="Unassembled WGS sequence"/>
</dbReference>
<dbReference type="EC" id="2.4.1.227" evidence="10"/>
<dbReference type="InterPro" id="IPR007235">
    <property type="entry name" value="Glyco_trans_28_C"/>
</dbReference>
<keyword evidence="7 10" id="KW-0472">Membrane</keyword>
<dbReference type="GO" id="GO:0050511">
    <property type="term" value="F:undecaprenyldiphospho-muramoylpentapeptide beta-N-acetylglucosaminyltransferase activity"/>
    <property type="evidence" value="ECO:0007669"/>
    <property type="project" value="UniProtKB-UniRule"/>
</dbReference>
<dbReference type="Pfam" id="PF04101">
    <property type="entry name" value="Glyco_tran_28_C"/>
    <property type="match status" value="1"/>
</dbReference>
<dbReference type="PATRIC" id="fig|1618663.3.peg.366"/>
<keyword evidence="2 10" id="KW-0132">Cell division</keyword>
<evidence type="ECO:0000256" key="6">
    <source>
        <dbReference type="ARBA" id="ARBA00022984"/>
    </source>
</evidence>
<evidence type="ECO:0000256" key="7">
    <source>
        <dbReference type="ARBA" id="ARBA00023136"/>
    </source>
</evidence>
<evidence type="ECO:0000256" key="8">
    <source>
        <dbReference type="ARBA" id="ARBA00023306"/>
    </source>
</evidence>
<dbReference type="GO" id="GO:0009252">
    <property type="term" value="P:peptidoglycan biosynthetic process"/>
    <property type="evidence" value="ECO:0007669"/>
    <property type="project" value="UniProtKB-UniRule"/>
</dbReference>
<evidence type="ECO:0000256" key="2">
    <source>
        <dbReference type="ARBA" id="ARBA00022618"/>
    </source>
</evidence>
<evidence type="ECO:0000256" key="5">
    <source>
        <dbReference type="ARBA" id="ARBA00022960"/>
    </source>
</evidence>
<dbReference type="InterPro" id="IPR006009">
    <property type="entry name" value="GlcNAc_MurG"/>
</dbReference>
<evidence type="ECO:0000259" key="11">
    <source>
        <dbReference type="Pfam" id="PF03033"/>
    </source>
</evidence>
<dbReference type="HAMAP" id="MF_00033">
    <property type="entry name" value="MurG"/>
    <property type="match status" value="1"/>
</dbReference>
<keyword evidence="6 10" id="KW-0573">Peptidoglycan synthesis</keyword>
<dbReference type="SUPFAM" id="SSF53756">
    <property type="entry name" value="UDP-Glycosyltransferase/glycogen phosphorylase"/>
    <property type="match status" value="1"/>
</dbReference>
<feature type="domain" description="Glycosyl transferase family 28 C-terminal" evidence="12">
    <location>
        <begin position="193"/>
        <end position="356"/>
    </location>
</feature>
<dbReference type="AlphaFoldDB" id="A0A0G1N482"/>
<feature type="binding site" evidence="10">
    <location>
        <position position="198"/>
    </location>
    <ligand>
        <name>UDP-N-acetyl-alpha-D-glucosamine</name>
        <dbReference type="ChEBI" id="CHEBI:57705"/>
    </ligand>
</feature>
<dbReference type="PANTHER" id="PTHR21015">
    <property type="entry name" value="UDP-N-ACETYLGLUCOSAMINE--N-ACETYLMURAMYL-(PENTAPEPTIDE) PYROPHOSPHORYL-UNDECAPRENOL N-ACETYLGLUCOSAMINE TRANSFERASE 1"/>
    <property type="match status" value="1"/>
</dbReference>
<comment type="similarity">
    <text evidence="10">Belongs to the glycosyltransferase 28 family. MurG subfamily.</text>
</comment>
<comment type="pathway">
    <text evidence="10">Cell wall biogenesis; peptidoglycan biosynthesis.</text>
</comment>
<evidence type="ECO:0000256" key="10">
    <source>
        <dbReference type="HAMAP-Rule" id="MF_00033"/>
    </source>
</evidence>
<dbReference type="Pfam" id="PF03033">
    <property type="entry name" value="Glyco_transf_28"/>
    <property type="match status" value="1"/>
</dbReference>
<evidence type="ECO:0000256" key="1">
    <source>
        <dbReference type="ARBA" id="ARBA00022475"/>
    </source>
</evidence>
<comment type="caution">
    <text evidence="13">The sequence shown here is derived from an EMBL/GenBank/DDBJ whole genome shotgun (WGS) entry which is preliminary data.</text>
</comment>
<keyword evidence="9 10" id="KW-0961">Cell wall biogenesis/degradation</keyword>
<evidence type="ECO:0000259" key="12">
    <source>
        <dbReference type="Pfam" id="PF04101"/>
    </source>
</evidence>